<comment type="caution">
    <text evidence="1">The sequence shown here is derived from an EMBL/GenBank/DDBJ whole genome shotgun (WGS) entry which is preliminary data.</text>
</comment>
<gene>
    <name evidence="1" type="ORF">SM611_03455</name>
</gene>
<name>A0ABV4Q5M3_9ACTN</name>
<evidence type="ECO:0000313" key="1">
    <source>
        <dbReference type="EMBL" id="MFA1537976.1"/>
    </source>
</evidence>
<evidence type="ECO:0008006" key="3">
    <source>
        <dbReference type="Google" id="ProtNLM"/>
    </source>
</evidence>
<evidence type="ECO:0000313" key="2">
    <source>
        <dbReference type="Proteomes" id="UP001569963"/>
    </source>
</evidence>
<proteinExistence type="predicted"/>
<dbReference type="RefSeq" id="WP_371947302.1">
    <property type="nucleotide sequence ID" value="NZ_JAXCEI010000001.1"/>
</dbReference>
<reference evidence="1 2" key="1">
    <citation type="submission" date="2023-11" db="EMBL/GenBank/DDBJ databases">
        <title>Actinomadura monticuli sp. nov., isolated from volcanic ash.</title>
        <authorList>
            <person name="Lee S.D."/>
            <person name="Yang H."/>
            <person name="Kim I.S."/>
        </authorList>
    </citation>
    <scope>NUCLEOTIDE SEQUENCE [LARGE SCALE GENOMIC DNA]</scope>
    <source>
        <strain evidence="1 2">DLS-62</strain>
    </source>
</reference>
<organism evidence="1 2">
    <name type="scientific">Actinomadura monticuli</name>
    <dbReference type="NCBI Taxonomy" id="3097367"/>
    <lineage>
        <taxon>Bacteria</taxon>
        <taxon>Bacillati</taxon>
        <taxon>Actinomycetota</taxon>
        <taxon>Actinomycetes</taxon>
        <taxon>Streptosporangiales</taxon>
        <taxon>Thermomonosporaceae</taxon>
        <taxon>Actinomadura</taxon>
    </lineage>
</organism>
<dbReference type="EMBL" id="JAXCEI010000001">
    <property type="protein sequence ID" value="MFA1537976.1"/>
    <property type="molecule type" value="Genomic_DNA"/>
</dbReference>
<dbReference type="Proteomes" id="UP001569963">
    <property type="component" value="Unassembled WGS sequence"/>
</dbReference>
<dbReference type="SUPFAM" id="SSF63829">
    <property type="entry name" value="Calcium-dependent phosphotriesterase"/>
    <property type="match status" value="1"/>
</dbReference>
<protein>
    <recommendedName>
        <fullName evidence="3">Virginiamycin B lyase</fullName>
    </recommendedName>
</protein>
<sequence length="319" mass="33823">MARRIPPGRARRRPSRRAARGLPSRWVWIGGHQGAYCVPDFIGNCVAQSRGNPVVRRWTGTSWAEYPISGWTGEGPINRIAVAAGETWAAGIAIGPAPDFLARFDGTAFRKVDLPAGLQLEAVGTGPAGAWLAGYTDEPQRVQRLFRRAGGAWTAVALPDGMRRIDDLRASQDGTGLWAIGNGTSGVLAAARFDGTSWTTLPTPPGLGGFSRVVPVADDDVWAATGTVAVHWDGAAWTAVPFPDDYPRGFLEGIAVDASGTVWVTDGGDILHRYRNGAWAPVKPGPYGTMLRAATAVPGTNTVWAVGADGRDALAFRTR</sequence>
<keyword evidence="2" id="KW-1185">Reference proteome</keyword>
<accession>A0ABV4Q5M3</accession>